<feature type="transmembrane region" description="Helical" evidence="9">
    <location>
        <begin position="389"/>
        <end position="409"/>
    </location>
</feature>
<dbReference type="OrthoDB" id="5062115at2759"/>
<keyword evidence="4 9" id="KW-0812">Transmembrane</keyword>
<feature type="compositionally biased region" description="Polar residues" evidence="8">
    <location>
        <begin position="853"/>
        <end position="864"/>
    </location>
</feature>
<organism evidence="12">
    <name type="scientific">Neodiprion lecontei</name>
    <name type="common">Redheaded pine sawfly</name>
    <dbReference type="NCBI Taxonomy" id="441921"/>
    <lineage>
        <taxon>Eukaryota</taxon>
        <taxon>Metazoa</taxon>
        <taxon>Ecdysozoa</taxon>
        <taxon>Arthropoda</taxon>
        <taxon>Hexapoda</taxon>
        <taxon>Insecta</taxon>
        <taxon>Pterygota</taxon>
        <taxon>Neoptera</taxon>
        <taxon>Endopterygota</taxon>
        <taxon>Hymenoptera</taxon>
        <taxon>Tenthredinoidea</taxon>
        <taxon>Diprionidae</taxon>
        <taxon>Diprioninae</taxon>
        <taxon>Neodiprion</taxon>
    </lineage>
</organism>
<dbReference type="InterPro" id="IPR002350">
    <property type="entry name" value="Kazal_dom"/>
</dbReference>
<feature type="domain" description="Kazal-like" evidence="10">
    <location>
        <begin position="452"/>
        <end position="509"/>
    </location>
</feature>
<feature type="transmembrane region" description="Helical" evidence="9">
    <location>
        <begin position="335"/>
        <end position="355"/>
    </location>
</feature>
<evidence type="ECO:0000256" key="8">
    <source>
        <dbReference type="SAM" id="MobiDB-lite"/>
    </source>
</evidence>
<reference evidence="12" key="1">
    <citation type="submission" date="2025-08" db="UniProtKB">
        <authorList>
            <consortium name="RefSeq"/>
        </authorList>
    </citation>
    <scope>IDENTIFICATION</scope>
    <source>
        <tissue evidence="12">Thorax and Abdomen</tissue>
    </source>
</reference>
<comment type="similarity">
    <text evidence="2">Belongs to the organo anion transporter (TC 2.A.60) family.</text>
</comment>
<dbReference type="KEGG" id="nlo:107221903"/>
<dbReference type="InterPro" id="IPR036259">
    <property type="entry name" value="MFS_trans_sf"/>
</dbReference>
<feature type="compositionally biased region" description="Basic and acidic residues" evidence="8">
    <location>
        <begin position="1022"/>
        <end position="1034"/>
    </location>
</feature>
<evidence type="ECO:0000256" key="4">
    <source>
        <dbReference type="ARBA" id="ARBA00022692"/>
    </source>
</evidence>
<dbReference type="GO" id="GO:0016323">
    <property type="term" value="C:basolateral plasma membrane"/>
    <property type="evidence" value="ECO:0007669"/>
    <property type="project" value="TreeGrafter"/>
</dbReference>
<evidence type="ECO:0000256" key="7">
    <source>
        <dbReference type="ARBA" id="ARBA00023157"/>
    </source>
</evidence>
<keyword evidence="7" id="KW-1015">Disulfide bond</keyword>
<feature type="transmembrane region" description="Helical" evidence="9">
    <location>
        <begin position="114"/>
        <end position="133"/>
    </location>
</feature>
<dbReference type="Gene3D" id="1.20.1250.20">
    <property type="entry name" value="MFS general substrate transporter like domains"/>
    <property type="match status" value="1"/>
</dbReference>
<feature type="compositionally biased region" description="Low complexity" evidence="8">
    <location>
        <begin position="746"/>
        <end position="756"/>
    </location>
</feature>
<feature type="transmembrane region" description="Helical" evidence="9">
    <location>
        <begin position="416"/>
        <end position="437"/>
    </location>
</feature>
<keyword evidence="3" id="KW-1003">Cell membrane</keyword>
<evidence type="ECO:0000256" key="3">
    <source>
        <dbReference type="ARBA" id="ARBA00022475"/>
    </source>
</evidence>
<evidence type="ECO:0000256" key="5">
    <source>
        <dbReference type="ARBA" id="ARBA00022989"/>
    </source>
</evidence>
<feature type="transmembrane region" description="Helical" evidence="9">
    <location>
        <begin position="216"/>
        <end position="240"/>
    </location>
</feature>
<dbReference type="GeneID" id="107221903"/>
<dbReference type="RefSeq" id="XP_015516560.2">
    <property type="nucleotide sequence ID" value="XM_015661074.2"/>
</dbReference>
<evidence type="ECO:0000256" key="1">
    <source>
        <dbReference type="ARBA" id="ARBA00004651"/>
    </source>
</evidence>
<feature type="compositionally biased region" description="Pro residues" evidence="8">
    <location>
        <begin position="995"/>
        <end position="1006"/>
    </location>
</feature>
<feature type="compositionally biased region" description="Low complexity" evidence="8">
    <location>
        <begin position="1035"/>
        <end position="1046"/>
    </location>
</feature>
<feature type="transmembrane region" description="Helical" evidence="9">
    <location>
        <begin position="533"/>
        <end position="559"/>
    </location>
</feature>
<comment type="subcellular location">
    <subcellularLocation>
        <location evidence="1">Cell membrane</location>
        <topology evidence="1">Multi-pass membrane protein</topology>
    </subcellularLocation>
</comment>
<feature type="compositionally biased region" description="Polar residues" evidence="8">
    <location>
        <begin position="934"/>
        <end position="954"/>
    </location>
</feature>
<evidence type="ECO:0000256" key="2">
    <source>
        <dbReference type="ARBA" id="ARBA00009657"/>
    </source>
</evidence>
<keyword evidence="6 9" id="KW-0472">Membrane</keyword>
<feature type="compositionally biased region" description="Basic and acidic residues" evidence="8">
    <location>
        <begin position="867"/>
        <end position="887"/>
    </location>
</feature>
<dbReference type="Proteomes" id="UP000829291">
    <property type="component" value="Chromosome 4"/>
</dbReference>
<dbReference type="GO" id="GO:0043252">
    <property type="term" value="P:sodium-independent organic anion transport"/>
    <property type="evidence" value="ECO:0007669"/>
    <property type="project" value="TreeGrafter"/>
</dbReference>
<dbReference type="GO" id="GO:0015347">
    <property type="term" value="F:sodium-independent organic anion transmembrane transporter activity"/>
    <property type="evidence" value="ECO:0007669"/>
    <property type="project" value="TreeGrafter"/>
</dbReference>
<protein>
    <submittedName>
        <fullName evidence="12">Solute carrier organic anion transporter family member 2A1 isoform X1</fullName>
    </submittedName>
</protein>
<feature type="transmembrane region" description="Helical" evidence="9">
    <location>
        <begin position="179"/>
        <end position="204"/>
    </location>
</feature>
<feature type="transmembrane region" description="Helical" evidence="9">
    <location>
        <begin position="49"/>
        <end position="70"/>
    </location>
</feature>
<dbReference type="Pfam" id="PF03137">
    <property type="entry name" value="OATP"/>
    <property type="match status" value="1"/>
</dbReference>
<dbReference type="SUPFAM" id="SSF103473">
    <property type="entry name" value="MFS general substrate transporter"/>
    <property type="match status" value="1"/>
</dbReference>
<dbReference type="PANTHER" id="PTHR11388">
    <property type="entry name" value="ORGANIC ANION TRANSPORTER"/>
    <property type="match status" value="1"/>
</dbReference>
<feature type="transmembrane region" description="Helical" evidence="9">
    <location>
        <begin position="85"/>
        <end position="107"/>
    </location>
</feature>
<evidence type="ECO:0000256" key="6">
    <source>
        <dbReference type="ARBA" id="ARBA00023136"/>
    </source>
</evidence>
<feature type="region of interest" description="Disordered" evidence="8">
    <location>
        <begin position="822"/>
        <end position="908"/>
    </location>
</feature>
<dbReference type="PROSITE" id="PS51465">
    <property type="entry name" value="KAZAL_2"/>
    <property type="match status" value="1"/>
</dbReference>
<accession>A0A6J0BPS6</accession>
<dbReference type="InterPro" id="IPR004156">
    <property type="entry name" value="OATP"/>
</dbReference>
<dbReference type="CDD" id="cd17336">
    <property type="entry name" value="MFS_SLCO_OATP"/>
    <property type="match status" value="1"/>
</dbReference>
<feature type="compositionally biased region" description="Acidic residues" evidence="8">
    <location>
        <begin position="758"/>
        <end position="768"/>
    </location>
</feature>
<evidence type="ECO:0000313" key="12">
    <source>
        <dbReference type="RefSeq" id="XP_015516560.2"/>
    </source>
</evidence>
<feature type="transmembrane region" description="Helical" evidence="9">
    <location>
        <begin position="260"/>
        <end position="283"/>
    </location>
</feature>
<dbReference type="InParanoid" id="A0A6J0BPS6"/>
<keyword evidence="5 9" id="KW-1133">Transmembrane helix</keyword>
<feature type="transmembrane region" description="Helical" evidence="9">
    <location>
        <begin position="619"/>
        <end position="641"/>
    </location>
</feature>
<proteinExistence type="inferred from homology"/>
<dbReference type="PANTHER" id="PTHR11388:SF158">
    <property type="entry name" value="ORGANIC ANION TRANSPORTING POLYPEPTIDE 33EB"/>
    <property type="match status" value="1"/>
</dbReference>
<gene>
    <name evidence="12" type="primary">LOC107221903</name>
</gene>
<keyword evidence="11" id="KW-1185">Reference proteome</keyword>
<feature type="compositionally biased region" description="Polar residues" evidence="8">
    <location>
        <begin position="714"/>
        <end position="730"/>
    </location>
</feature>
<evidence type="ECO:0000259" key="10">
    <source>
        <dbReference type="PROSITE" id="PS51465"/>
    </source>
</evidence>
<dbReference type="FunCoup" id="A0A6J0BPS6">
    <property type="interactions" value="18"/>
</dbReference>
<evidence type="ECO:0000256" key="9">
    <source>
        <dbReference type="SAM" id="Phobius"/>
    </source>
</evidence>
<evidence type="ECO:0000313" key="11">
    <source>
        <dbReference type="Proteomes" id="UP000829291"/>
    </source>
</evidence>
<feature type="region of interest" description="Disordered" evidence="8">
    <location>
        <begin position="929"/>
        <end position="1055"/>
    </location>
</feature>
<dbReference type="AlphaFoldDB" id="A0A6J0BPS6"/>
<sequence length="1055" mass="115223">MAIGPQRVVRSELEGGLSGPANPIPDESIDCGCGQMSCPKLARFATRSLFVGLVSTIGTVQAAAQAYFLITSHTIARKFQFDPTIIEWVVVLSCLTPAFVGLLVAYWGDRIHRAAWTGGWVMVQGVAYISLIIPRLASSDEVEAESTNVTHMSLYSDDSPELCSPETASLTMDSTDTGYVILGLLIVVQIISGIASVAYYALALSYIDDNTKKKNVAIYIGVVLSVTCFGVLLGCLLAWLCLMIDSESLSRVDTYQEQIGAWWLGWPILGVLLIIPAFFVAIFPRRLPSEVVEQAAASILDSANGSRRSSFKSYNQALASTGFFRSVLRMFENKIIIFNALAASFAITALVNFMANESIFLESRYYIPRPTGMYLGFGDPWTSRLVAHITRPIIAGSLVIIAGLIIAKFRPAASYVAGYTVIAMALTATIFLALAFATCDKPSIVGTHRDTLILLKYCNKNCRCSRDADFRPVCDEQGRFTFYSPCHAGCTTVEFVNNTKYYSDCSCVEEMLGLGNIDAVDGPCGSTSCHIGWIIYQVSSVLITALLATAAVGNVIIVFRAIYPQDKALTVGFHMAHIAMLAYMPGKMLYERIVARTCKLWGTDEIVCRLYDTDKLADYICYLSAAIAAIGAIFQFLVWYFSRNLKLYGYPEIDLPEDTELQGVQTSPLLGGVVEPLPAKSVDTVDENPDDNPGNVDTAVTPTVHSVTAVPQERVNQPSVTEEAKQTSTPLKFGPLGPGNIRTKSTEPAVTEARTAAETEDELDSSTDDETHTVGRKRSTEIAYRPLELDSDVEIDLSSAGPRTRRNVISRDFDPVLNNIGIASFPTQDSPKPVIESDEEDSVYRERRKSRPSRSMQNVSSLSPVQERVREFESRSDNDDGFSKTDSFEYSAKAPQRPKKITPELAARREPYRLTGDFNEVGIPILDLDKEPTTPLSPGFQIQSIQASQDNFQGHLSRENLDKIPVYDPSKELGSPESPIKSEQYKLEDVVAEPEVPPLPTSPPPQSSGSSGFGSLPLSDVEENKASARSRENLGSDSPSTSPGGTKLPTLITDF</sequence>
<name>A0A6J0BPS6_NEOLC</name>
<feature type="compositionally biased region" description="Low complexity" evidence="8">
    <location>
        <begin position="1007"/>
        <end position="1019"/>
    </location>
</feature>
<feature type="region of interest" description="Disordered" evidence="8">
    <location>
        <begin position="714"/>
        <end position="779"/>
    </location>
</feature>